<proteinExistence type="predicted"/>
<dbReference type="RefSeq" id="WP_090997600.1">
    <property type="nucleotide sequence ID" value="NZ_FOPP01000013.1"/>
</dbReference>
<name>A0A1I3A8D8_9SPHI</name>
<dbReference type="Proteomes" id="UP000199666">
    <property type="component" value="Unassembled WGS sequence"/>
</dbReference>
<gene>
    <name evidence="1" type="ORF">SAMN04489864_11378</name>
</gene>
<accession>A0A1I3A8D8</accession>
<dbReference type="Pfam" id="PF07751">
    <property type="entry name" value="Abi_2"/>
    <property type="match status" value="1"/>
</dbReference>
<dbReference type="AlphaFoldDB" id="A0A1I3A8D8"/>
<sequence>MYNKAPLTINQQIAQLRARGLEITADDNAPHFLSHISYYRLAGYWWPMQAEPKENHIFKPDSKFADVISLYNFDREFRIVVFDAIEKIEISLRTKLIYHLSHEFGPWWFQNLEIYQNGMEAAKTLATLGEEIERSKDAFIKEHKRKYKDDLRFPPSWKSLELTSLGALSRIYGNLKNTITSKDTIAAEFGVVNHTFLPSWLQSIAQIRNYCAHHSRLWNRNLPSTLKLLPKPPNPWIADVPTQTDFPKIYVHLCCIKYLLNVIQPQNNLTIQLAELFAKYPSVDQNAMGMKPNWQQEPLWIF</sequence>
<reference evidence="1 2" key="1">
    <citation type="submission" date="2016-10" db="EMBL/GenBank/DDBJ databases">
        <authorList>
            <person name="de Groot N.N."/>
        </authorList>
    </citation>
    <scope>NUCLEOTIDE SEQUENCE [LARGE SCALE GENOMIC DNA]</scope>
    <source>
        <strain evidence="1 2">DSM 18684</strain>
    </source>
</reference>
<evidence type="ECO:0000313" key="2">
    <source>
        <dbReference type="Proteomes" id="UP000199666"/>
    </source>
</evidence>
<keyword evidence="2" id="KW-1185">Reference proteome</keyword>
<dbReference type="OrthoDB" id="5363652at2"/>
<organism evidence="1 2">
    <name type="scientific">Pedobacter insulae</name>
    <dbReference type="NCBI Taxonomy" id="414048"/>
    <lineage>
        <taxon>Bacteria</taxon>
        <taxon>Pseudomonadati</taxon>
        <taxon>Bacteroidota</taxon>
        <taxon>Sphingobacteriia</taxon>
        <taxon>Sphingobacteriales</taxon>
        <taxon>Sphingobacteriaceae</taxon>
        <taxon>Pedobacter</taxon>
    </lineage>
</organism>
<protein>
    <submittedName>
        <fullName evidence="1">Abortive infection bacteriophage resistance protein</fullName>
    </submittedName>
</protein>
<dbReference type="InterPro" id="IPR011664">
    <property type="entry name" value="Abi_system_AbiD/AbiF-like"/>
</dbReference>
<dbReference type="EMBL" id="FOPP01000013">
    <property type="protein sequence ID" value="SFH46298.1"/>
    <property type="molecule type" value="Genomic_DNA"/>
</dbReference>
<evidence type="ECO:0000313" key="1">
    <source>
        <dbReference type="EMBL" id="SFH46298.1"/>
    </source>
</evidence>